<name>A0A402D5M2_9BACT</name>
<dbReference type="EMBL" id="AP025739">
    <property type="protein sequence ID" value="BDI33455.1"/>
    <property type="molecule type" value="Genomic_DNA"/>
</dbReference>
<evidence type="ECO:0000313" key="2">
    <source>
        <dbReference type="Proteomes" id="UP000287394"/>
    </source>
</evidence>
<evidence type="ECO:0000313" key="1">
    <source>
        <dbReference type="EMBL" id="BDI33455.1"/>
    </source>
</evidence>
<sequence>MTRKPWPCEEIVNWTERYLRTRDSDLVLWPWIDFEKQPACTIGRQPGAKGAVVPGTVTPEDWTRQLLRHWARTVDAYTRGDFDPATFEGKVIALNALPAERLLFAYRRVVEDKRRSAPAAAQERELVYG</sequence>
<protein>
    <submittedName>
        <fullName evidence="1">Uncharacterized protein</fullName>
    </submittedName>
</protein>
<dbReference type="Proteomes" id="UP000287394">
    <property type="component" value="Chromosome"/>
</dbReference>
<organism evidence="1 2">
    <name type="scientific">Capsulimonas corticalis</name>
    <dbReference type="NCBI Taxonomy" id="2219043"/>
    <lineage>
        <taxon>Bacteria</taxon>
        <taxon>Bacillati</taxon>
        <taxon>Armatimonadota</taxon>
        <taxon>Armatimonadia</taxon>
        <taxon>Capsulimonadales</taxon>
        <taxon>Capsulimonadaceae</taxon>
        <taxon>Capsulimonas</taxon>
    </lineage>
</organism>
<gene>
    <name evidence="1" type="ORF">CCAX7_55060</name>
</gene>
<dbReference type="RefSeq" id="WP_119324801.1">
    <property type="nucleotide sequence ID" value="NZ_AP025739.1"/>
</dbReference>
<keyword evidence="2" id="KW-1185">Reference proteome</keyword>
<reference evidence="1 2" key="1">
    <citation type="journal article" date="2019" name="Int. J. Syst. Evol. Microbiol.">
        <title>Capsulimonas corticalis gen. nov., sp. nov., an aerobic capsulated bacterium, of a novel bacterial order, Capsulimonadales ord. nov., of the class Armatimonadia of the phylum Armatimonadetes.</title>
        <authorList>
            <person name="Li J."/>
            <person name="Kudo C."/>
            <person name="Tonouchi A."/>
        </authorList>
    </citation>
    <scope>NUCLEOTIDE SEQUENCE [LARGE SCALE GENOMIC DNA]</scope>
    <source>
        <strain evidence="1 2">AX-7</strain>
    </source>
</reference>
<proteinExistence type="predicted"/>
<accession>A0A402D5M2</accession>
<dbReference type="KEGG" id="ccot:CCAX7_55060"/>
<dbReference type="AlphaFoldDB" id="A0A402D5M2"/>